<feature type="transmembrane region" description="Helical" evidence="7">
    <location>
        <begin position="21"/>
        <end position="46"/>
    </location>
</feature>
<keyword evidence="6 7" id="KW-0472">Membrane</keyword>
<evidence type="ECO:0000313" key="9">
    <source>
        <dbReference type="EMBL" id="TYC49049.1"/>
    </source>
</evidence>
<gene>
    <name evidence="9" type="ORF">ESZ50_07325</name>
</gene>
<dbReference type="Proteomes" id="UP000371977">
    <property type="component" value="Unassembled WGS sequence"/>
</dbReference>
<dbReference type="EMBL" id="SDGZ01000015">
    <property type="protein sequence ID" value="TYC49049.1"/>
    <property type="molecule type" value="Genomic_DNA"/>
</dbReference>
<dbReference type="InterPro" id="IPR032816">
    <property type="entry name" value="VTT_dom"/>
</dbReference>
<dbReference type="PANTHER" id="PTHR30353:SF15">
    <property type="entry name" value="INNER MEMBRANE PROTEIN YABI"/>
    <property type="match status" value="1"/>
</dbReference>
<keyword evidence="3 7" id="KW-1003">Cell membrane</keyword>
<evidence type="ECO:0000256" key="3">
    <source>
        <dbReference type="ARBA" id="ARBA00022475"/>
    </source>
</evidence>
<evidence type="ECO:0000256" key="5">
    <source>
        <dbReference type="ARBA" id="ARBA00022989"/>
    </source>
</evidence>
<feature type="transmembrane region" description="Helical" evidence="7">
    <location>
        <begin position="158"/>
        <end position="180"/>
    </location>
</feature>
<evidence type="ECO:0000256" key="6">
    <source>
        <dbReference type="ARBA" id="ARBA00023136"/>
    </source>
</evidence>
<organism evidence="9 10">
    <name type="scientific">Weissella muntiaci</name>
    <dbReference type="NCBI Taxonomy" id="2508881"/>
    <lineage>
        <taxon>Bacteria</taxon>
        <taxon>Bacillati</taxon>
        <taxon>Bacillota</taxon>
        <taxon>Bacilli</taxon>
        <taxon>Lactobacillales</taxon>
        <taxon>Lactobacillaceae</taxon>
        <taxon>Weissella</taxon>
    </lineage>
</organism>
<sequence>MLMLAESMPSWINNMITSGSMFSWSALLILFTLIFVETAGIFIGFIPGDTILLTIGSFAGETHNFGHYLLAVLVFGTASLAGDAVNYFFGAFLLRQFSRIKWIDKHVNGATMGRLRDGFHHRRWLLFITVGRFVPFIRTLVPLLAHELGLAFQNYIRFAAFASYLWAFTIVGIGYFFGHLNLPGGGIWWILGSILVVALILLRRKGVREWIIRLFLHNED</sequence>
<keyword evidence="4 7" id="KW-0812">Transmembrane</keyword>
<evidence type="ECO:0000256" key="2">
    <source>
        <dbReference type="ARBA" id="ARBA00010792"/>
    </source>
</evidence>
<feature type="transmembrane region" description="Helical" evidence="7">
    <location>
        <begin position="186"/>
        <end position="203"/>
    </location>
</feature>
<name>A0A6C2C5S0_9LACO</name>
<proteinExistence type="inferred from homology"/>
<protein>
    <submittedName>
        <fullName evidence="9">DedA family protein</fullName>
    </submittedName>
</protein>
<dbReference type="OrthoDB" id="9813426at2"/>
<dbReference type="PANTHER" id="PTHR30353">
    <property type="entry name" value="INNER MEMBRANE PROTEIN DEDA-RELATED"/>
    <property type="match status" value="1"/>
</dbReference>
<evidence type="ECO:0000313" key="10">
    <source>
        <dbReference type="Proteomes" id="UP000371977"/>
    </source>
</evidence>
<feature type="domain" description="VTT" evidence="8">
    <location>
        <begin position="46"/>
        <end position="175"/>
    </location>
</feature>
<keyword evidence="5 7" id="KW-1133">Transmembrane helix</keyword>
<comment type="similarity">
    <text evidence="2 7">Belongs to the DedA family.</text>
</comment>
<dbReference type="RefSeq" id="WP_148622911.1">
    <property type="nucleotide sequence ID" value="NZ_SDGZ01000015.1"/>
</dbReference>
<comment type="subcellular location">
    <subcellularLocation>
        <location evidence="1 7">Cell membrane</location>
        <topology evidence="1 7">Multi-pass membrane protein</topology>
    </subcellularLocation>
</comment>
<dbReference type="Pfam" id="PF09335">
    <property type="entry name" value="VTT_dom"/>
    <property type="match status" value="1"/>
</dbReference>
<reference evidence="9 10" key="1">
    <citation type="submission" date="2019-01" db="EMBL/GenBank/DDBJ databases">
        <title>Weissella sp. nov., a novel lactic acid bacterium isolated from animal feces.</title>
        <authorList>
            <person name="Wang L.-T."/>
        </authorList>
    </citation>
    <scope>NUCLEOTIDE SEQUENCE [LARGE SCALE GENOMIC DNA]</scope>
    <source>
        <strain evidence="9 10">8H-2</strain>
    </source>
</reference>
<feature type="transmembrane region" description="Helical" evidence="7">
    <location>
        <begin position="66"/>
        <end position="94"/>
    </location>
</feature>
<dbReference type="InterPro" id="IPR032818">
    <property type="entry name" value="DedA-like"/>
</dbReference>
<evidence type="ECO:0000256" key="7">
    <source>
        <dbReference type="RuleBase" id="RU367016"/>
    </source>
</evidence>
<evidence type="ECO:0000256" key="1">
    <source>
        <dbReference type="ARBA" id="ARBA00004651"/>
    </source>
</evidence>
<evidence type="ECO:0000256" key="4">
    <source>
        <dbReference type="ARBA" id="ARBA00022692"/>
    </source>
</evidence>
<dbReference type="AlphaFoldDB" id="A0A6C2C5S0"/>
<evidence type="ECO:0000259" key="8">
    <source>
        <dbReference type="Pfam" id="PF09335"/>
    </source>
</evidence>
<keyword evidence="10" id="KW-1185">Reference proteome</keyword>
<accession>A0A6C2C5S0</accession>
<dbReference type="GO" id="GO:0005886">
    <property type="term" value="C:plasma membrane"/>
    <property type="evidence" value="ECO:0007669"/>
    <property type="project" value="UniProtKB-SubCell"/>
</dbReference>
<comment type="caution">
    <text evidence="9">The sequence shown here is derived from an EMBL/GenBank/DDBJ whole genome shotgun (WGS) entry which is preliminary data.</text>
</comment>